<keyword evidence="1" id="KW-0472">Membrane</keyword>
<dbReference type="KEGG" id="efal:FH779_06925"/>
<feature type="transmembrane region" description="Helical" evidence="1">
    <location>
        <begin position="7"/>
        <end position="26"/>
    </location>
</feature>
<evidence type="ECO:0000313" key="2">
    <source>
        <dbReference type="EMBL" id="QLL57824.1"/>
    </source>
</evidence>
<gene>
    <name evidence="2" type="ORF">FH779_06925</name>
</gene>
<dbReference type="AlphaFoldDB" id="A0A7H9DRS1"/>
<proteinExistence type="predicted"/>
<name>A0A7H9DRS1_9FLAO</name>
<dbReference type="Proteomes" id="UP000510643">
    <property type="component" value="Chromosome"/>
</dbReference>
<keyword evidence="1" id="KW-1133">Transmembrane helix</keyword>
<evidence type="ECO:0000256" key="1">
    <source>
        <dbReference type="SAM" id="Phobius"/>
    </source>
</evidence>
<accession>A0A7H9DRS1</accession>
<sequence>MMMNNSNTSLIVGTIGGTMTSLVATIQWEQLVYTICMGIVGAICSYGTSYLLHKKNNPYDED</sequence>
<organism evidence="2 3">
    <name type="scientific">Empedobacter falsenii</name>
    <dbReference type="NCBI Taxonomy" id="343874"/>
    <lineage>
        <taxon>Bacteria</taxon>
        <taxon>Pseudomonadati</taxon>
        <taxon>Bacteroidota</taxon>
        <taxon>Flavobacteriia</taxon>
        <taxon>Flavobacteriales</taxon>
        <taxon>Weeksellaceae</taxon>
        <taxon>Empedobacter</taxon>
    </lineage>
</organism>
<dbReference type="EMBL" id="CP040908">
    <property type="protein sequence ID" value="QLL57824.1"/>
    <property type="molecule type" value="Genomic_DNA"/>
</dbReference>
<keyword evidence="3" id="KW-1185">Reference proteome</keyword>
<keyword evidence="1" id="KW-0812">Transmembrane</keyword>
<feature type="transmembrane region" description="Helical" evidence="1">
    <location>
        <begin position="32"/>
        <end position="52"/>
    </location>
</feature>
<protein>
    <submittedName>
        <fullName evidence="2">Uncharacterized protein</fullName>
    </submittedName>
</protein>
<evidence type="ECO:0000313" key="3">
    <source>
        <dbReference type="Proteomes" id="UP000510643"/>
    </source>
</evidence>
<reference evidence="2 3" key="1">
    <citation type="submission" date="2019-06" db="EMBL/GenBank/DDBJ databases">
        <title>Emergence of pandrug resistant Empedobacter falsenii in China.</title>
        <authorList>
            <person name="Dong N."/>
            <person name="Chen S."/>
            <person name="Zhang R."/>
        </authorList>
    </citation>
    <scope>NUCLEOTIDE SEQUENCE [LARGE SCALE GENOMIC DNA]</scope>
    <source>
        <strain evidence="2 3">1681-1</strain>
    </source>
</reference>